<feature type="region of interest" description="Disordered" evidence="1">
    <location>
        <begin position="79"/>
        <end position="98"/>
    </location>
</feature>
<name>A0A0J6FEC4_COCPO</name>
<dbReference type="AlphaFoldDB" id="A0A0J6FEC4"/>
<dbReference type="VEuPathDB" id="FungiDB:CPAG_04983"/>
<reference evidence="3" key="2">
    <citation type="journal article" date="2009" name="Genome Res.">
        <title>Comparative genomic analyses of the human fungal pathogens Coccidioides and their relatives.</title>
        <authorList>
            <person name="Sharpton T.J."/>
            <person name="Stajich J.E."/>
            <person name="Rounsley S.D."/>
            <person name="Gardner M.J."/>
            <person name="Wortman J.R."/>
            <person name="Jordar V.S."/>
            <person name="Maiti R."/>
            <person name="Kodira C.D."/>
            <person name="Neafsey D.E."/>
            <person name="Zeng Q."/>
            <person name="Hung C.-Y."/>
            <person name="McMahan C."/>
            <person name="Muszewska A."/>
            <person name="Grynberg M."/>
            <person name="Mandel M.A."/>
            <person name="Kellner E.M."/>
            <person name="Barker B.M."/>
            <person name="Galgiani J.N."/>
            <person name="Orbach M.J."/>
            <person name="Kirkland T.N."/>
            <person name="Cole G.T."/>
            <person name="Henn M.R."/>
            <person name="Birren B.W."/>
            <person name="Taylor J.W."/>
        </authorList>
    </citation>
    <scope>NUCLEOTIDE SEQUENCE [LARGE SCALE GENOMIC DNA]</scope>
    <source>
        <strain evidence="3">RMSCC 3488</strain>
    </source>
</reference>
<proteinExistence type="predicted"/>
<evidence type="ECO:0000256" key="1">
    <source>
        <dbReference type="SAM" id="MobiDB-lite"/>
    </source>
</evidence>
<protein>
    <submittedName>
        <fullName evidence="2">Uncharacterized protein</fullName>
    </submittedName>
</protein>
<accession>A0A0J6FEC4</accession>
<gene>
    <name evidence="2" type="ORF">CPAG_04983</name>
</gene>
<reference evidence="3" key="3">
    <citation type="journal article" date="2010" name="Genome Res.">
        <title>Population genomic sequencing of Coccidioides fungi reveals recent hybridization and transposon control.</title>
        <authorList>
            <person name="Neafsey D.E."/>
            <person name="Barker B.M."/>
            <person name="Sharpton T.J."/>
            <person name="Stajich J.E."/>
            <person name="Park D.J."/>
            <person name="Whiston E."/>
            <person name="Hung C.-Y."/>
            <person name="McMahan C."/>
            <person name="White J."/>
            <person name="Sykes S."/>
            <person name="Heiman D."/>
            <person name="Young S."/>
            <person name="Zeng Q."/>
            <person name="Abouelleil A."/>
            <person name="Aftuck L."/>
            <person name="Bessette D."/>
            <person name="Brown A."/>
            <person name="FitzGerald M."/>
            <person name="Lui A."/>
            <person name="Macdonald J.P."/>
            <person name="Priest M."/>
            <person name="Orbach M.J."/>
            <person name="Galgiani J.N."/>
            <person name="Kirkland T.N."/>
            <person name="Cole G.T."/>
            <person name="Birren B.W."/>
            <person name="Henn M.R."/>
            <person name="Taylor J.W."/>
            <person name="Rounsley S.D."/>
        </authorList>
    </citation>
    <scope>NUCLEOTIDE SEQUENCE [LARGE SCALE GENOMIC DNA]</scope>
    <source>
        <strain evidence="3">RMSCC 3488</strain>
    </source>
</reference>
<feature type="region of interest" description="Disordered" evidence="1">
    <location>
        <begin position="134"/>
        <end position="173"/>
    </location>
</feature>
<dbReference type="Proteomes" id="UP000054567">
    <property type="component" value="Unassembled WGS sequence"/>
</dbReference>
<organism evidence="2 3">
    <name type="scientific">Coccidioides posadasii RMSCC 3488</name>
    <dbReference type="NCBI Taxonomy" id="454284"/>
    <lineage>
        <taxon>Eukaryota</taxon>
        <taxon>Fungi</taxon>
        <taxon>Dikarya</taxon>
        <taxon>Ascomycota</taxon>
        <taxon>Pezizomycotina</taxon>
        <taxon>Eurotiomycetes</taxon>
        <taxon>Eurotiomycetidae</taxon>
        <taxon>Onygenales</taxon>
        <taxon>Onygenaceae</taxon>
        <taxon>Coccidioides</taxon>
    </lineage>
</organism>
<evidence type="ECO:0000313" key="3">
    <source>
        <dbReference type="Proteomes" id="UP000054567"/>
    </source>
</evidence>
<reference evidence="2 3" key="1">
    <citation type="submission" date="2007-06" db="EMBL/GenBank/DDBJ databases">
        <title>The Genome Sequence of Coccidioides posadasii RMSCC_3488.</title>
        <authorList>
            <consortium name="Coccidioides Genome Resources Consortium"/>
            <consortium name="The Broad Institute Genome Sequencing Platform"/>
            <person name="Henn M.R."/>
            <person name="Sykes S."/>
            <person name="Young S."/>
            <person name="Jaffe D."/>
            <person name="Berlin A."/>
            <person name="Alvarez P."/>
            <person name="Butler J."/>
            <person name="Gnerre S."/>
            <person name="Grabherr M."/>
            <person name="Mauceli E."/>
            <person name="Brockman W."/>
            <person name="Kodira C."/>
            <person name="Alvarado L."/>
            <person name="Zeng Q."/>
            <person name="Crawford M."/>
            <person name="Antoine C."/>
            <person name="Devon K."/>
            <person name="Galgiani J."/>
            <person name="Orsborn K."/>
            <person name="Lewis M.L."/>
            <person name="Nusbaum C."/>
            <person name="Galagan J."/>
            <person name="Birren B."/>
        </authorList>
    </citation>
    <scope>NUCLEOTIDE SEQUENCE [LARGE SCALE GENOMIC DNA]</scope>
    <source>
        <strain evidence="2 3">RMSCC 3488</strain>
    </source>
</reference>
<feature type="compositionally biased region" description="Basic residues" evidence="1">
    <location>
        <begin position="134"/>
        <end position="145"/>
    </location>
</feature>
<evidence type="ECO:0000313" key="2">
    <source>
        <dbReference type="EMBL" id="KMM68658.1"/>
    </source>
</evidence>
<sequence length="240" mass="26962">MIGRIWLSIEYRAAITATMICLMEGVNNPMLLTQDPRYAEEEHPHLLGSFKLRAQLNFVPLSSYLFPEELEKLGVQSRGLAGRPCPNEPPVRDRFNNDRSSQRGWCVEQEVSAPAWPTLCAQCLEKDTVAWRGKKRQAAAPRHRQANPPQFPPQAVPRRPLARVRCSPPQSGSVEVPQEWSMLRYLGPRSPRNPLGHEMLLERQSSIARGVVDFVGQGGMAVALDRHISNHVSECVTRGN</sequence>
<dbReference type="EMBL" id="DS268111">
    <property type="protein sequence ID" value="KMM68658.1"/>
    <property type="molecule type" value="Genomic_DNA"/>
</dbReference>